<feature type="compositionally biased region" description="Polar residues" evidence="2">
    <location>
        <begin position="997"/>
        <end position="1006"/>
    </location>
</feature>
<name>A0A803JWJ6_XENTR</name>
<evidence type="ECO:0000259" key="5">
    <source>
        <dbReference type="Pfam" id="PF19038"/>
    </source>
</evidence>
<accession>A0A803JWJ6</accession>
<dbReference type="GeneTree" id="ENSGT00390000006665"/>
<feature type="compositionally biased region" description="Basic and acidic residues" evidence="2">
    <location>
        <begin position="118"/>
        <end position="130"/>
    </location>
</feature>
<evidence type="ECO:0000313" key="7">
    <source>
        <dbReference type="Proteomes" id="UP000008143"/>
    </source>
</evidence>
<feature type="region of interest" description="Disordered" evidence="2">
    <location>
        <begin position="1"/>
        <end position="444"/>
    </location>
</feature>
<dbReference type="GO" id="GO:0016192">
    <property type="term" value="P:vesicle-mediated transport"/>
    <property type="evidence" value="ECO:0007669"/>
    <property type="project" value="InterPro"/>
</dbReference>
<reference evidence="8" key="3">
    <citation type="submission" date="2025-04" db="UniProtKB">
        <authorList>
            <consortium name="RefSeq"/>
        </authorList>
    </citation>
    <scope>IDENTIFICATION</scope>
    <source>
        <strain evidence="8">Nigerian</strain>
        <tissue evidence="8">Liver and blood</tissue>
    </source>
</reference>
<dbReference type="GO" id="GO:0035658">
    <property type="term" value="C:Mon1-Ccz1 complex"/>
    <property type="evidence" value="ECO:0000318"/>
    <property type="project" value="GO_Central"/>
</dbReference>
<dbReference type="Proteomes" id="UP000008143">
    <property type="component" value="Chromosome 8"/>
</dbReference>
<dbReference type="GeneID" id="100485203"/>
<dbReference type="PRINTS" id="PR01546">
    <property type="entry name" value="YEAST73DUF"/>
</dbReference>
<dbReference type="InterPro" id="IPR043972">
    <property type="entry name" value="FUZ/MON1/HPS1_longin_1"/>
</dbReference>
<sequence>MESGLGPRGAAGTHTGNRDEQVIPRQCSPQEGHPDPTGLPLGHPSEVSPQGTYPKDLEPSTLGPAVREEPEPSTLGPAVREEPEPSTLGPTVREEPEPSTLGPAVREEPEPSTLGPTVREELGPAVREEPEPSTLGPTVREEPEPSTLGPAVREEPEPSTLGPAVREEPEPSTLGPAVREEPEPSTLGPAVREEPELSTLGPAVREEPEPSTLGPTVREEPEPSTLGPAVREEPEPSTLGPTVREELGPAVREEPEPSTLGPTVREEPEPSTLGPTVREEPEPSTLGPAVREEPEPSTLGPAVREEPEPSTLGATVREEPEPSTLRPAVREEPEPSTLRPTVREEPEPSTLRPTVREEPEPSTLGPAVREEPEPSTLRPAVREEPEPSTLRPTVREEPEPSTLGPAVREEPEPSTLGPAVREEPEPSTLGATLGPSFSAELGPTSLGPVVGAELETILGRTVTEPYQQPMPEVNGEDTEQGIVGEGCESGSAVDGPEEDSGPGPSEACEESSSRELSDSTENTLEDSGDFPTLPPVVGGGASDVSPPTSPIHRDEDISAEGWRSRRKHVFVLSEAGKPIYSRHGNEEALSSTMGVMMALVSFVQSGDNSIRSIYSDNQKVVFLQEGPLVLVSVSRTPQSEEQLRQELRYVYYQIISMLTQASVARIFERKKNYDLRRLLAGSEKILDSLLDTMEMDPGVLLGAVRCVAIPSTLRDSLSSILTKAITPNLVFSILVAQQQLVTVVQEKAVIEDCRLDPADLHLLLNLIGASSAFQAGEIWTPICLPRFNPDGYFYAYISYLDPQCTVCLVLLSTDKESFYAVSGCKGKIQAAMESQGSLQALGGAMRYCSYSASLVGIPELLHFVYKPLDVPETYRQLPQFTSPEADSPYASEEERQRLFDLYRYLHCRMHNSARPLRLIYHVAEKETLLAWVTSKFELYTAFSSLVTKVGAINVITKLLRWIKKEEDRLFIRYPPKYSTTPVPGKGAKGSRTDRNDPSQNGFFTGL</sequence>
<evidence type="ECO:0000259" key="4">
    <source>
        <dbReference type="Pfam" id="PF19037"/>
    </source>
</evidence>
<feature type="region of interest" description="Disordered" evidence="2">
    <location>
        <begin position="460"/>
        <end position="559"/>
    </location>
</feature>
<dbReference type="Pfam" id="PF19037">
    <property type="entry name" value="Fuz_longin_2"/>
    <property type="match status" value="1"/>
</dbReference>
<evidence type="ECO:0000259" key="3">
    <source>
        <dbReference type="Pfam" id="PF19036"/>
    </source>
</evidence>
<protein>
    <submittedName>
        <fullName evidence="8">Vacuolar fusion protein MON1 homolog A isoform X1</fullName>
    </submittedName>
    <submittedName>
        <fullName evidence="6">Vacuolar fusion protein MON1 homolog B</fullName>
    </submittedName>
</protein>
<dbReference type="Xenbase" id="XB-GENE-29077675">
    <property type="gene designation" value="LOC100485203"/>
</dbReference>
<dbReference type="AlphaFoldDB" id="A0A803JWJ6"/>
<dbReference type="OrthoDB" id="272411at2759"/>
<feature type="region of interest" description="Disordered" evidence="2">
    <location>
        <begin position="980"/>
        <end position="1006"/>
    </location>
</feature>
<reference evidence="6" key="1">
    <citation type="journal article" date="2010" name="Science">
        <title>The genome of the Western clawed frog Xenopus tropicalis.</title>
        <authorList>
            <person name="Hellsten U."/>
            <person name="Harland R.M."/>
            <person name="Gilchrist M.J."/>
            <person name="Hendrix D."/>
            <person name="Jurka J."/>
            <person name="Kapitonov V."/>
            <person name="Ovcharenko I."/>
            <person name="Putnam N.H."/>
            <person name="Shu S."/>
            <person name="Taher L."/>
            <person name="Blitz I.L."/>
            <person name="Blumberg B."/>
            <person name="Dichmann D.S."/>
            <person name="Dubchak I."/>
            <person name="Amaya E."/>
            <person name="Detter J.C."/>
            <person name="Fletcher R."/>
            <person name="Gerhard D.S."/>
            <person name="Goodstein D."/>
            <person name="Graves T."/>
            <person name="Grigoriev I.V."/>
            <person name="Grimwood J."/>
            <person name="Kawashima T."/>
            <person name="Lindquist E."/>
            <person name="Lucas S.M."/>
            <person name="Mead P.E."/>
            <person name="Mitros T."/>
            <person name="Ogino H."/>
            <person name="Ohta Y."/>
            <person name="Poliakov A.V."/>
            <person name="Pollet N."/>
            <person name="Robert J."/>
            <person name="Salamov A."/>
            <person name="Sater A.K."/>
            <person name="Schmutz J."/>
            <person name="Terry A."/>
            <person name="Vize P.D."/>
            <person name="Warren W.C."/>
            <person name="Wells D."/>
            <person name="Wills A."/>
            <person name="Wilson R.K."/>
            <person name="Zimmerman L.B."/>
            <person name="Zorn A.M."/>
            <person name="Grainger R."/>
            <person name="Grammer T."/>
            <person name="Khokha M.K."/>
            <person name="Richardson P.M."/>
            <person name="Rokhsar D.S."/>
        </authorList>
    </citation>
    <scope>NUCLEOTIDE SEQUENCE [LARGE SCALE GENOMIC DNA]</scope>
    <source>
        <strain evidence="6">Nigerian</strain>
    </source>
</reference>
<gene>
    <name evidence="6 8 9" type="primary">LOC100485203</name>
</gene>
<feature type="domain" description="FUZ/MON1/HPS1 second Longin" evidence="4">
    <location>
        <begin position="728"/>
        <end position="828"/>
    </location>
</feature>
<dbReference type="AGR" id="Xenbase:XB-GENE-29077675"/>
<evidence type="ECO:0000313" key="8">
    <source>
        <dbReference type="RefSeq" id="XP_031746889.1"/>
    </source>
</evidence>
<dbReference type="Ensembl" id="ENSXETT00000124309">
    <property type="protein sequence ID" value="ENSXETP00000112422"/>
    <property type="gene ID" value="ENSXETG00000042195"/>
</dbReference>
<feature type="domain" description="FUZ/MON1/HPS1 third Longin" evidence="5">
    <location>
        <begin position="860"/>
        <end position="966"/>
    </location>
</feature>
<evidence type="ECO:0000256" key="2">
    <source>
        <dbReference type="SAM" id="MobiDB-lite"/>
    </source>
</evidence>
<dbReference type="RefSeq" id="XP_031746889.1">
    <property type="nucleotide sequence ID" value="XM_031891029.1"/>
</dbReference>
<dbReference type="KEGG" id="xtr:100485203"/>
<organism evidence="6">
    <name type="scientific">Xenopus tropicalis</name>
    <name type="common">Western clawed frog</name>
    <name type="synonym">Silurana tropicalis</name>
    <dbReference type="NCBI Taxonomy" id="8364"/>
    <lineage>
        <taxon>Eukaryota</taxon>
        <taxon>Metazoa</taxon>
        <taxon>Chordata</taxon>
        <taxon>Craniata</taxon>
        <taxon>Vertebrata</taxon>
        <taxon>Euteleostomi</taxon>
        <taxon>Amphibia</taxon>
        <taxon>Batrachia</taxon>
        <taxon>Anura</taxon>
        <taxon>Pipoidea</taxon>
        <taxon>Pipidae</taxon>
        <taxon>Xenopodinae</taxon>
        <taxon>Xenopus</taxon>
        <taxon>Silurana</taxon>
    </lineage>
</organism>
<evidence type="ECO:0000313" key="6">
    <source>
        <dbReference type="Ensembl" id="ENSXETP00000112422"/>
    </source>
</evidence>
<dbReference type="PANTHER" id="PTHR13027:SF13">
    <property type="entry name" value="VACUOLAR FUSION PROTEIN MON1 HOMOLOG B"/>
    <property type="match status" value="1"/>
</dbReference>
<dbReference type="InterPro" id="IPR043970">
    <property type="entry name" value="FUZ/MON1/HPS1_longin_3"/>
</dbReference>
<keyword evidence="7" id="KW-1185">Reference proteome</keyword>
<dbReference type="InterPro" id="IPR004353">
    <property type="entry name" value="Mon1"/>
</dbReference>
<feature type="domain" description="FUZ/MON1/HPS1 first Longin" evidence="3">
    <location>
        <begin position="567"/>
        <end position="689"/>
    </location>
</feature>
<dbReference type="PANTHER" id="PTHR13027">
    <property type="entry name" value="SAND PROTEIN-RELATED"/>
    <property type="match status" value="1"/>
</dbReference>
<dbReference type="GO" id="GO:0006623">
    <property type="term" value="P:protein targeting to vacuole"/>
    <property type="evidence" value="ECO:0007669"/>
    <property type="project" value="InterPro"/>
</dbReference>
<dbReference type="InterPro" id="IPR043971">
    <property type="entry name" value="FUZ/MON1/HPS1_longin_2"/>
</dbReference>
<feature type="compositionally biased region" description="Basic and acidic residues" evidence="2">
    <location>
        <begin position="243"/>
        <end position="255"/>
    </location>
</feature>
<proteinExistence type="inferred from homology"/>
<evidence type="ECO:0000256" key="1">
    <source>
        <dbReference type="ARBA" id="ARBA00008968"/>
    </source>
</evidence>
<dbReference type="Pfam" id="PF19038">
    <property type="entry name" value="Fuz_longin_3"/>
    <property type="match status" value="1"/>
</dbReference>
<reference evidence="6" key="2">
    <citation type="submission" date="2021-03" db="UniProtKB">
        <authorList>
            <consortium name="Ensembl"/>
        </authorList>
    </citation>
    <scope>IDENTIFICATION</scope>
</reference>
<evidence type="ECO:0000313" key="9">
    <source>
        <dbReference type="Xenbase" id="XB-GENE-29077675"/>
    </source>
</evidence>
<dbReference type="Pfam" id="PF19036">
    <property type="entry name" value="Fuz_longin_1"/>
    <property type="match status" value="1"/>
</dbReference>
<comment type="similarity">
    <text evidence="1">Belongs to the MON1/SAND family.</text>
</comment>
<dbReference type="OMA" id="ESTMEDC"/>